<dbReference type="GO" id="GO:0016491">
    <property type="term" value="F:oxidoreductase activity"/>
    <property type="evidence" value="ECO:0007669"/>
    <property type="project" value="InterPro"/>
</dbReference>
<evidence type="ECO:0000259" key="1">
    <source>
        <dbReference type="Pfam" id="PF01593"/>
    </source>
</evidence>
<dbReference type="Gene3D" id="1.10.405.20">
    <property type="match status" value="1"/>
</dbReference>
<dbReference type="PANTHER" id="PTHR42923:SF17">
    <property type="entry name" value="AMINE OXIDASE DOMAIN-CONTAINING PROTEIN"/>
    <property type="match status" value="1"/>
</dbReference>
<dbReference type="EMBL" id="AP018827">
    <property type="protein sequence ID" value="BBF80179.1"/>
    <property type="molecule type" value="Genomic_DNA"/>
</dbReference>
<dbReference type="Proteomes" id="UP000278756">
    <property type="component" value="Chromosome 1"/>
</dbReference>
<dbReference type="InterPro" id="IPR002937">
    <property type="entry name" value="Amino_oxidase"/>
</dbReference>
<dbReference type="OrthoDB" id="20837at2"/>
<dbReference type="AlphaFoldDB" id="A0A3G9G7E5"/>
<reference evidence="3" key="1">
    <citation type="journal article" date="2017" name="Biotechnol. Biofuels">
        <title>Evaluation of environmental bacterial communities as a factor affecting the growth of duckweed Lemna minor.</title>
        <authorList>
            <person name="Ishizawa H."/>
            <person name="Kuroda M."/>
            <person name="Morikawa M."/>
            <person name="Ike M."/>
        </authorList>
    </citation>
    <scope>NUCLEOTIDE SEQUENCE [LARGE SCALE GENOMIC DNA]</scope>
    <source>
        <strain evidence="3">M6</strain>
    </source>
</reference>
<name>A0A3G9G7E5_9CAUL</name>
<dbReference type="Gene3D" id="3.30.70.1990">
    <property type="match status" value="1"/>
</dbReference>
<accession>A0A3G9G7E5</accession>
<feature type="domain" description="Amine oxidase" evidence="1">
    <location>
        <begin position="24"/>
        <end position="302"/>
    </location>
</feature>
<dbReference type="PANTHER" id="PTHR42923">
    <property type="entry name" value="PROTOPORPHYRINOGEN OXIDASE"/>
    <property type="match status" value="1"/>
</dbReference>
<dbReference type="RefSeq" id="WP_126420409.1">
    <property type="nucleotide sequence ID" value="NZ_AP018827.1"/>
</dbReference>
<organism evidence="2 3">
    <name type="scientific">Asticcacaulis excentricus</name>
    <dbReference type="NCBI Taxonomy" id="78587"/>
    <lineage>
        <taxon>Bacteria</taxon>
        <taxon>Pseudomonadati</taxon>
        <taxon>Pseudomonadota</taxon>
        <taxon>Alphaproteobacteria</taxon>
        <taxon>Caulobacterales</taxon>
        <taxon>Caulobacteraceae</taxon>
        <taxon>Asticcacaulis</taxon>
    </lineage>
</organism>
<evidence type="ECO:0000313" key="2">
    <source>
        <dbReference type="EMBL" id="BBF80179.1"/>
    </source>
</evidence>
<evidence type="ECO:0000313" key="3">
    <source>
        <dbReference type="Proteomes" id="UP000278756"/>
    </source>
</evidence>
<dbReference type="InterPro" id="IPR036188">
    <property type="entry name" value="FAD/NAD-bd_sf"/>
</dbReference>
<protein>
    <submittedName>
        <fullName evidence="2">Amine oxidase</fullName>
    </submittedName>
</protein>
<gene>
    <name evidence="2" type="ORF">EM6_0757</name>
</gene>
<proteinExistence type="predicted"/>
<dbReference type="SUPFAM" id="SSF51905">
    <property type="entry name" value="FAD/NAD(P)-binding domain"/>
    <property type="match status" value="1"/>
</dbReference>
<dbReference type="InterPro" id="IPR050464">
    <property type="entry name" value="Zeta_carotene_desat/Oxidored"/>
</dbReference>
<sequence length="459" mass="51846">MYDASRATPDASRRPRIAIVGTGISGLSAAWHLHPHADITVFEKEDRPGGHSHSVNIGSAETPLWVDMGFIVFNTPCYPNLTALLDYIGAPHQSSDMSFGVSIDKGRLEYASVSLAGLLAQWGNVVRPRFLRLMWDLVRFYKTAPLDHKARQDETLTLGQYLISRRYSRAFIEDHLVPQAAAIWSTSAAEVMDYPFRAFMNFFENHGLLKLNLAERIQWRTVTGGSQAYVERLIAPFRNRIRNHCGIAKAERHAEGVTLTDTHGERHHFDEVVFATHAHDTLRILGDNATPHEREVLSAFRYTDNEVVMHTDASLMPRRRHAWASWNYIGRKDEMTAGRMLCVTYWMNLLQNLPGRDVFVTLNPVTPIAEDKVIKRMMFDHPLFDQAAIAAQTQLGDLQGVNRTWFCGAYFGAGFHEDGLQSGLAVAEAISGVSRPWAFDWSRSRIFWQPARALLEAAE</sequence>
<dbReference type="Gene3D" id="3.50.50.60">
    <property type="entry name" value="FAD/NAD(P)-binding domain"/>
    <property type="match status" value="1"/>
</dbReference>
<dbReference type="Pfam" id="PF01593">
    <property type="entry name" value="Amino_oxidase"/>
    <property type="match status" value="1"/>
</dbReference>
<reference evidence="3" key="2">
    <citation type="journal article" date="2017" name="Plant Physiol. Biochem.">
        <title>Differential oxidative and antioxidative response of duckweed Lemna minor toward plant growth promoting/inhibiting bacteria.</title>
        <authorList>
            <person name="Ishizawa H."/>
            <person name="Kuroda M."/>
            <person name="Morikawa M."/>
            <person name="Ike M."/>
        </authorList>
    </citation>
    <scope>NUCLEOTIDE SEQUENCE [LARGE SCALE GENOMIC DNA]</scope>
    <source>
        <strain evidence="3">M6</strain>
    </source>
</reference>